<dbReference type="Pfam" id="PF05014">
    <property type="entry name" value="Nuc_deoxyrib_tr"/>
    <property type="match status" value="1"/>
</dbReference>
<sequence>MKKVFFACSMRGGFPYVSQKFLRQIPNALEEIGLELMSKHQTQQGIIGQENQRSTIEIHDRDYSWIEKSDLVIAEISNPSDGAGGEIADAYHLKKPTLGLYQRPEHEMSAYTRGKIEKNPQGHHTEYKSLEDLKKITKKFISDIFNT</sequence>
<evidence type="ECO:0000313" key="1">
    <source>
        <dbReference type="EMBL" id="GAI05813.1"/>
    </source>
</evidence>
<dbReference type="PANTHER" id="PTHR15364:SF0">
    <property type="entry name" value="2'-DEOXYNUCLEOSIDE 5'-PHOSPHATE N-HYDROLASE 1"/>
    <property type="match status" value="1"/>
</dbReference>
<reference evidence="1" key="1">
    <citation type="journal article" date="2014" name="Front. Microbiol.">
        <title>High frequency of phylogenetically diverse reductive dehalogenase-homologous genes in deep subseafloor sedimentary metagenomes.</title>
        <authorList>
            <person name="Kawai M."/>
            <person name="Futagami T."/>
            <person name="Toyoda A."/>
            <person name="Takaki Y."/>
            <person name="Nishi S."/>
            <person name="Hori S."/>
            <person name="Arai W."/>
            <person name="Tsubouchi T."/>
            <person name="Morono Y."/>
            <person name="Uchiyama I."/>
            <person name="Ito T."/>
            <person name="Fujiyama A."/>
            <person name="Inagaki F."/>
            <person name="Takami H."/>
        </authorList>
    </citation>
    <scope>NUCLEOTIDE SEQUENCE</scope>
    <source>
        <strain evidence="1">Expedition CK06-06</strain>
    </source>
</reference>
<dbReference type="GO" id="GO:0070694">
    <property type="term" value="F:5-hydroxymethyl-dUMP N-hydrolase activity"/>
    <property type="evidence" value="ECO:0007669"/>
    <property type="project" value="TreeGrafter"/>
</dbReference>
<accession>X1KGL2</accession>
<dbReference type="AlphaFoldDB" id="X1KGL2"/>
<gene>
    <name evidence="1" type="ORF">S06H3_12145</name>
</gene>
<proteinExistence type="predicted"/>
<organism evidence="1">
    <name type="scientific">marine sediment metagenome</name>
    <dbReference type="NCBI Taxonomy" id="412755"/>
    <lineage>
        <taxon>unclassified sequences</taxon>
        <taxon>metagenomes</taxon>
        <taxon>ecological metagenomes</taxon>
    </lineage>
</organism>
<dbReference type="InterPro" id="IPR051239">
    <property type="entry name" value="2'-dNMP_N-hydrolase"/>
</dbReference>
<name>X1KGL2_9ZZZZ</name>
<comment type="caution">
    <text evidence="1">The sequence shown here is derived from an EMBL/GenBank/DDBJ whole genome shotgun (WGS) entry which is preliminary data.</text>
</comment>
<protein>
    <recommendedName>
        <fullName evidence="2">2'-deoxynucleoside 5'-phosphate N-hydrolase 1</fullName>
    </recommendedName>
</protein>
<evidence type="ECO:0008006" key="2">
    <source>
        <dbReference type="Google" id="ProtNLM"/>
    </source>
</evidence>
<dbReference type="Gene3D" id="3.40.50.450">
    <property type="match status" value="1"/>
</dbReference>
<dbReference type="PANTHER" id="PTHR15364">
    <property type="entry name" value="2'-DEOXYNUCLEOSIDE 5'-PHOSPHATE N-HYDROLASE 1"/>
    <property type="match status" value="1"/>
</dbReference>
<dbReference type="GO" id="GO:0009159">
    <property type="term" value="P:deoxyribonucleoside monophosphate catabolic process"/>
    <property type="evidence" value="ECO:0007669"/>
    <property type="project" value="TreeGrafter"/>
</dbReference>
<dbReference type="SUPFAM" id="SSF52309">
    <property type="entry name" value="N-(deoxy)ribosyltransferase-like"/>
    <property type="match status" value="1"/>
</dbReference>
<dbReference type="EMBL" id="BARV01005960">
    <property type="protein sequence ID" value="GAI05813.1"/>
    <property type="molecule type" value="Genomic_DNA"/>
</dbReference>
<dbReference type="InterPro" id="IPR007710">
    <property type="entry name" value="Nucleoside_deoxyribTrfase"/>
</dbReference>